<gene>
    <name evidence="4" type="ORF">B0T10DRAFT_489338</name>
</gene>
<feature type="compositionally biased region" description="Low complexity" evidence="2">
    <location>
        <begin position="822"/>
        <end position="833"/>
    </location>
</feature>
<evidence type="ECO:0000313" key="5">
    <source>
        <dbReference type="Proteomes" id="UP000777438"/>
    </source>
</evidence>
<feature type="compositionally biased region" description="Acidic residues" evidence="2">
    <location>
        <begin position="592"/>
        <end position="609"/>
    </location>
</feature>
<feature type="compositionally biased region" description="Polar residues" evidence="2">
    <location>
        <begin position="850"/>
        <end position="872"/>
    </location>
</feature>
<feature type="compositionally biased region" description="Polar residues" evidence="2">
    <location>
        <begin position="202"/>
        <end position="218"/>
    </location>
</feature>
<feature type="region of interest" description="Disordered" evidence="2">
    <location>
        <begin position="103"/>
        <end position="236"/>
    </location>
</feature>
<reference evidence="4 5" key="1">
    <citation type="journal article" date="2021" name="Nat. Commun.">
        <title>Genetic determinants of endophytism in the Arabidopsis root mycobiome.</title>
        <authorList>
            <person name="Mesny F."/>
            <person name="Miyauchi S."/>
            <person name="Thiergart T."/>
            <person name="Pickel B."/>
            <person name="Atanasova L."/>
            <person name="Karlsson M."/>
            <person name="Huettel B."/>
            <person name="Barry K.W."/>
            <person name="Haridas S."/>
            <person name="Chen C."/>
            <person name="Bauer D."/>
            <person name="Andreopoulos W."/>
            <person name="Pangilinan J."/>
            <person name="LaButti K."/>
            <person name="Riley R."/>
            <person name="Lipzen A."/>
            <person name="Clum A."/>
            <person name="Drula E."/>
            <person name="Henrissat B."/>
            <person name="Kohler A."/>
            <person name="Grigoriev I.V."/>
            <person name="Martin F.M."/>
            <person name="Hacquard S."/>
        </authorList>
    </citation>
    <scope>NUCLEOTIDE SEQUENCE [LARGE SCALE GENOMIC DNA]</scope>
    <source>
        <strain evidence="4 5">MPI-CAGE-CH-0241</strain>
    </source>
</reference>
<dbReference type="InterPro" id="IPR000571">
    <property type="entry name" value="Znf_CCCH"/>
</dbReference>
<feature type="compositionally biased region" description="Acidic residues" evidence="2">
    <location>
        <begin position="124"/>
        <end position="139"/>
    </location>
</feature>
<dbReference type="Proteomes" id="UP000777438">
    <property type="component" value="Unassembled WGS sequence"/>
</dbReference>
<feature type="compositionally biased region" description="Basic and acidic residues" evidence="2">
    <location>
        <begin position="345"/>
        <end position="372"/>
    </location>
</feature>
<feature type="compositionally biased region" description="Basic and acidic residues" evidence="2">
    <location>
        <begin position="446"/>
        <end position="455"/>
    </location>
</feature>
<dbReference type="GO" id="GO:0008270">
    <property type="term" value="F:zinc ion binding"/>
    <property type="evidence" value="ECO:0007669"/>
    <property type="project" value="UniProtKB-KW"/>
</dbReference>
<keyword evidence="5" id="KW-1185">Reference proteome</keyword>
<sequence length="1196" mass="129786">MSQSGYGHGPPPGWQPQNPFAHLPQPPYGAPQYQPAEAPYAYPDHGNVATESYEYNRQAIPGLALNFQQNATHWHQPWMNGAFPFPSVLPPTAQDERLPIADTNVVENGTTAEAGKTSQGAGEDPMEEGEISEGELEDIYEPRQEVPPPSSHHGPGVTSSGLPRRESREVASQQAREGAPIGKDHPPSHYWEPGQSTRERSGSYSPYLSPREIQSNGLEHSASDAIDTPRTEINQGDMDITGASILNDEDGAGQSPNVTGECTPAAVAEAKKKAQDAILRLWPLNIRYQNYLDEGIDKELLDGLFTDLGLDPAAAKLVAEQPDPPPSTRVQERHSENNGTTSVIKEPKAVNDLPKKVEKLQDKGEERKDRIARLLAAKSSKSTAPAAEATAEKSAPETAKPVPVKPTVVPKTVVAAQDVTPQTAPPQTVEPEPTMTPNAPSLPKSQSEKSKEKSKLIQQKMEALKKQREASRSAQPQAATTPATKSSVPQSPTRPSSPNINENTSGPGHSDLTAAPAQPSPDQPPTTVETSDTNGAASIPGLFLSSTPQPSPGVIERKRPVAADLNEYSDAAVHKRPFGHKRHSRPFLIAVSDDEDDTEMDIDSPDEEMAPIRRPSTPVRTASFRDYPALPDNIPHRQLSSPKTVGTPTGYGSGIDLENMNKQIEDMKRKIAEAEARKKTKQSSNGSPYPFHSQNQSKEGSAETTSAPQLISGAAAALRVELEDDAQAIAPMSEPASHPTSPAPLKLPKVRGQKGERRPPLRARVASERLPIIEAHRKEQMRHLKELQTEVARIEKEIQASLKEEERLREEVADLVPDELPQESSESEATSAEPRPEPQSMDKFPEKQVEPSNPTSLISQPQVTTDEPSSTEAVDECESTRVVDEDVRTMMDTGLEEASKDVTQVQATTEAETSVNEAIPSANDVLASEGDAWQQMGRDDADSDLDSDVAMDEAEDSSSEDGESMDEYEPTEAGVELPNHEALADSAPNGHMSINDVAVLETGDADLQGVSATSPAVQAISGVQGASETPSESGREIEQSPKPSDAHLDPGSSKSTFVPYETPLHCFHAYRFHPEFKDNVAGGLRSLTYSNKIDMQREVCPDELTSGVCPRGDQCEFQHFENMKAPDDQILLQLGGYGNFEGEQQQQYISGLRELLTDFRNRKVKDFQTIGDGIVEYRAKFQGDKTKILPLGHVAL</sequence>
<accession>A0A9P8W1Z9</accession>
<feature type="compositionally biased region" description="Basic and acidic residues" evidence="2">
    <location>
        <begin position="462"/>
        <end position="471"/>
    </location>
</feature>
<dbReference type="OrthoDB" id="1922977at2759"/>
<proteinExistence type="predicted"/>
<feature type="compositionally biased region" description="Basic residues" evidence="2">
    <location>
        <begin position="574"/>
        <end position="585"/>
    </location>
</feature>
<feature type="compositionally biased region" description="Polar residues" evidence="2">
    <location>
        <begin position="638"/>
        <end position="647"/>
    </location>
</feature>
<feature type="region of interest" description="Disordered" evidence="2">
    <location>
        <begin position="803"/>
        <end position="973"/>
    </location>
</feature>
<dbReference type="AlphaFoldDB" id="A0A9P8W1Z9"/>
<evidence type="ECO:0000259" key="3">
    <source>
        <dbReference type="PROSITE" id="PS50103"/>
    </source>
</evidence>
<feature type="compositionally biased region" description="Low complexity" evidence="2">
    <location>
        <begin position="376"/>
        <end position="389"/>
    </location>
</feature>
<feature type="compositionally biased region" description="Basic and acidic residues" evidence="2">
    <location>
        <begin position="663"/>
        <end position="677"/>
    </location>
</feature>
<organism evidence="4 5">
    <name type="scientific">Thelonectria olida</name>
    <dbReference type="NCBI Taxonomy" id="1576542"/>
    <lineage>
        <taxon>Eukaryota</taxon>
        <taxon>Fungi</taxon>
        <taxon>Dikarya</taxon>
        <taxon>Ascomycota</taxon>
        <taxon>Pezizomycotina</taxon>
        <taxon>Sordariomycetes</taxon>
        <taxon>Hypocreomycetidae</taxon>
        <taxon>Hypocreales</taxon>
        <taxon>Nectriaceae</taxon>
        <taxon>Thelonectria</taxon>
    </lineage>
</organism>
<protein>
    <recommendedName>
        <fullName evidence="3">C3H1-type domain-containing protein</fullName>
    </recommendedName>
</protein>
<dbReference type="PROSITE" id="PS50103">
    <property type="entry name" value="ZF_C3H1"/>
    <property type="match status" value="1"/>
</dbReference>
<feature type="region of interest" description="Disordered" evidence="2">
    <location>
        <begin position="318"/>
        <end position="710"/>
    </location>
</feature>
<feature type="region of interest" description="Disordered" evidence="2">
    <location>
        <begin position="1"/>
        <end position="45"/>
    </location>
</feature>
<feature type="compositionally biased region" description="Basic and acidic residues" evidence="2">
    <location>
        <begin position="878"/>
        <end position="889"/>
    </location>
</feature>
<evidence type="ECO:0000256" key="1">
    <source>
        <dbReference type="PROSITE-ProRule" id="PRU00723"/>
    </source>
</evidence>
<keyword evidence="1" id="KW-0862">Zinc</keyword>
<feature type="zinc finger region" description="C3H1-type" evidence="1">
    <location>
        <begin position="1094"/>
        <end position="1122"/>
    </location>
</feature>
<name>A0A9P8W1Z9_9HYPO</name>
<evidence type="ECO:0000256" key="2">
    <source>
        <dbReference type="SAM" id="MobiDB-lite"/>
    </source>
</evidence>
<feature type="compositionally biased region" description="Acidic residues" evidence="2">
    <location>
        <begin position="941"/>
        <end position="970"/>
    </location>
</feature>
<feature type="compositionally biased region" description="Basic and acidic residues" evidence="2">
    <location>
        <begin position="803"/>
        <end position="812"/>
    </location>
</feature>
<feature type="compositionally biased region" description="Basic and acidic residues" evidence="2">
    <location>
        <begin position="1033"/>
        <end position="1048"/>
    </location>
</feature>
<feature type="compositionally biased region" description="Polar residues" evidence="2">
    <location>
        <begin position="105"/>
        <end position="120"/>
    </location>
</feature>
<comment type="caution">
    <text evidence="4">The sequence shown here is derived from an EMBL/GenBank/DDBJ whole genome shotgun (WGS) entry which is preliminary data.</text>
</comment>
<keyword evidence="1" id="KW-0479">Metal-binding</keyword>
<feature type="compositionally biased region" description="Low complexity" evidence="2">
    <location>
        <begin position="30"/>
        <end position="43"/>
    </location>
</feature>
<feature type="compositionally biased region" description="Polar residues" evidence="2">
    <location>
        <begin position="485"/>
        <end position="507"/>
    </location>
</feature>
<feature type="compositionally biased region" description="Polar residues" evidence="2">
    <location>
        <begin position="682"/>
        <end position="709"/>
    </location>
</feature>
<feature type="compositionally biased region" description="Polar residues" evidence="2">
    <location>
        <begin position="901"/>
        <end position="916"/>
    </location>
</feature>
<keyword evidence="1" id="KW-0863">Zinc-finger</keyword>
<evidence type="ECO:0000313" key="4">
    <source>
        <dbReference type="EMBL" id="KAH6888030.1"/>
    </source>
</evidence>
<feature type="compositionally biased region" description="Low complexity" evidence="2">
    <location>
        <begin position="396"/>
        <end position="416"/>
    </location>
</feature>
<feature type="region of interest" description="Disordered" evidence="2">
    <location>
        <begin position="1016"/>
        <end position="1055"/>
    </location>
</feature>
<feature type="domain" description="C3H1-type" evidence="3">
    <location>
        <begin position="1094"/>
        <end position="1122"/>
    </location>
</feature>
<feature type="region of interest" description="Disordered" evidence="2">
    <location>
        <begin position="725"/>
        <end position="768"/>
    </location>
</feature>
<feature type="compositionally biased region" description="Low complexity" evidence="2">
    <location>
        <begin position="474"/>
        <end position="484"/>
    </location>
</feature>
<dbReference type="EMBL" id="JAGPYM010000013">
    <property type="protein sequence ID" value="KAH6888030.1"/>
    <property type="molecule type" value="Genomic_DNA"/>
</dbReference>